<gene>
    <name evidence="2" type="ORF">G3M58_93240</name>
</gene>
<dbReference type="InterPro" id="IPR003959">
    <property type="entry name" value="ATPase_AAA_core"/>
</dbReference>
<dbReference type="CDD" id="cd00267">
    <property type="entry name" value="ABC_ATPase"/>
    <property type="match status" value="1"/>
</dbReference>
<dbReference type="AlphaFoldDB" id="A0A6G3XYW4"/>
<proteinExistence type="predicted"/>
<dbReference type="GO" id="GO:0005524">
    <property type="term" value="F:ATP binding"/>
    <property type="evidence" value="ECO:0007669"/>
    <property type="project" value="InterPro"/>
</dbReference>
<sequence length="502" mass="56064">MLFTVLEYRQQPTPNQDGAFLTKDSWDDYGHVTTFDLQVRRQDGRLLHVGHVRIAHTDMETDPDFRATADRMPTRFEALPAGYFSLGHQDTYYDTLNTLPEPVRHSVLTGLRDIAYQPALIFDVQELAVFKTSLMRGIDLTELRRFNSIAGGRKRILPFRWSYTPPAQGATTPPTLDFEAVPGSLPSTNVHALIGRNGVGKSSLLRDLAQRVAAGDIAVDGSQADTDALTNCVAVSFSAFDKLYAEQPSGPTALPFTYIGLQTQEENQLRLKTEDELTIEFIRSFFTCRIGARGQRWRAAIDTLSYSASGFLEGHREHLDALMRSGDQERIVNDLLEIFSTLSSGHKIALLIVTRLIETVTERTLVLIDEPETHLHPPLLSALIRTLADLLTDRNAMAVMATHSPVVLQEIPASCVYKLRRYGDVLVAERPVRETYGENVGELTHEAFGLEVTETGYHAALAELVEQDLHYDEIVAQFTDLGSEARSILRAMTVLRGRERQA</sequence>
<organism evidence="2">
    <name type="scientific">Streptomyces sp. SID7499</name>
    <dbReference type="NCBI Taxonomy" id="2706086"/>
    <lineage>
        <taxon>Bacteria</taxon>
        <taxon>Bacillati</taxon>
        <taxon>Actinomycetota</taxon>
        <taxon>Actinomycetes</taxon>
        <taxon>Kitasatosporales</taxon>
        <taxon>Streptomycetaceae</taxon>
        <taxon>Streptomyces</taxon>
    </lineage>
</organism>
<feature type="domain" description="AAA+ ATPase" evidence="1">
    <location>
        <begin position="187"/>
        <end position="426"/>
    </location>
</feature>
<dbReference type="GO" id="GO:0016887">
    <property type="term" value="F:ATP hydrolysis activity"/>
    <property type="evidence" value="ECO:0007669"/>
    <property type="project" value="InterPro"/>
</dbReference>
<evidence type="ECO:0000259" key="1">
    <source>
        <dbReference type="SMART" id="SM00382"/>
    </source>
</evidence>
<comment type="caution">
    <text evidence="2">The sequence shown here is derived from an EMBL/GenBank/DDBJ whole genome shotgun (WGS) entry which is preliminary data.</text>
</comment>
<dbReference type="SMART" id="SM00382">
    <property type="entry name" value="AAA"/>
    <property type="match status" value="1"/>
</dbReference>
<name>A0A6G3XYW4_9ACTN</name>
<dbReference type="Gene3D" id="3.40.50.300">
    <property type="entry name" value="P-loop containing nucleotide triphosphate hydrolases"/>
    <property type="match status" value="1"/>
</dbReference>
<dbReference type="PANTHER" id="PTHR43581">
    <property type="entry name" value="ATP/GTP PHOSPHATASE"/>
    <property type="match status" value="1"/>
</dbReference>
<accession>A0A6G3XYW4</accession>
<dbReference type="InterPro" id="IPR051396">
    <property type="entry name" value="Bact_Antivir_Def_Nuclease"/>
</dbReference>
<dbReference type="InterPro" id="IPR027417">
    <property type="entry name" value="P-loop_NTPase"/>
</dbReference>
<dbReference type="PANTHER" id="PTHR43581:SF4">
    <property type="entry name" value="ATP_GTP PHOSPHATASE"/>
    <property type="match status" value="1"/>
</dbReference>
<protein>
    <submittedName>
        <fullName evidence="2">AAA family ATPase</fullName>
    </submittedName>
</protein>
<evidence type="ECO:0000313" key="2">
    <source>
        <dbReference type="EMBL" id="NEE23009.1"/>
    </source>
</evidence>
<dbReference type="Pfam" id="PF13304">
    <property type="entry name" value="AAA_21"/>
    <property type="match status" value="1"/>
</dbReference>
<dbReference type="EMBL" id="JAAGMN010010094">
    <property type="protein sequence ID" value="NEE23009.1"/>
    <property type="molecule type" value="Genomic_DNA"/>
</dbReference>
<dbReference type="InterPro" id="IPR003593">
    <property type="entry name" value="AAA+_ATPase"/>
</dbReference>
<dbReference type="SUPFAM" id="SSF52540">
    <property type="entry name" value="P-loop containing nucleoside triphosphate hydrolases"/>
    <property type="match status" value="1"/>
</dbReference>
<reference evidence="2" key="1">
    <citation type="submission" date="2020-01" db="EMBL/GenBank/DDBJ databases">
        <title>Insect and environment-associated Actinomycetes.</title>
        <authorList>
            <person name="Currrie C."/>
            <person name="Chevrette M."/>
            <person name="Carlson C."/>
            <person name="Stubbendieck R."/>
            <person name="Wendt-Pienkowski E."/>
        </authorList>
    </citation>
    <scope>NUCLEOTIDE SEQUENCE</scope>
    <source>
        <strain evidence="2">SID7499</strain>
    </source>
</reference>